<dbReference type="InterPro" id="IPR036465">
    <property type="entry name" value="vWFA_dom_sf"/>
</dbReference>
<dbReference type="InterPro" id="IPR011933">
    <property type="entry name" value="Double_TM_dom"/>
</dbReference>
<dbReference type="KEGG" id="amob:HG15A2_27540"/>
<feature type="transmembrane region" description="Helical" evidence="1">
    <location>
        <begin position="712"/>
        <end position="733"/>
    </location>
</feature>
<dbReference type="InterPro" id="IPR002035">
    <property type="entry name" value="VWF_A"/>
</dbReference>
<dbReference type="Gene3D" id="3.40.50.410">
    <property type="entry name" value="von Willebrand factor, type A domain"/>
    <property type="match status" value="1"/>
</dbReference>
<dbReference type="SUPFAM" id="SSF52317">
    <property type="entry name" value="Class I glutamine amidotransferase-like"/>
    <property type="match status" value="1"/>
</dbReference>
<dbReference type="PANTHER" id="PTHR37464">
    <property type="entry name" value="BLL2463 PROTEIN"/>
    <property type="match status" value="1"/>
</dbReference>
<protein>
    <recommendedName>
        <fullName evidence="2">VWFA domain-containing protein</fullName>
    </recommendedName>
</protein>
<dbReference type="OrthoDB" id="237862at2"/>
<feature type="transmembrane region" description="Helical" evidence="1">
    <location>
        <begin position="6"/>
        <end position="25"/>
    </location>
</feature>
<evidence type="ECO:0000256" key="1">
    <source>
        <dbReference type="SAM" id="Phobius"/>
    </source>
</evidence>
<reference evidence="3 4" key="1">
    <citation type="submission" date="2019-02" db="EMBL/GenBank/DDBJ databases">
        <title>Deep-cultivation of Planctomycetes and their phenomic and genomic characterization uncovers novel biology.</title>
        <authorList>
            <person name="Wiegand S."/>
            <person name="Jogler M."/>
            <person name="Boedeker C."/>
            <person name="Pinto D."/>
            <person name="Vollmers J."/>
            <person name="Rivas-Marin E."/>
            <person name="Kohn T."/>
            <person name="Peeters S.H."/>
            <person name="Heuer A."/>
            <person name="Rast P."/>
            <person name="Oberbeckmann S."/>
            <person name="Bunk B."/>
            <person name="Jeske O."/>
            <person name="Meyerdierks A."/>
            <person name="Storesund J.E."/>
            <person name="Kallscheuer N."/>
            <person name="Luecker S."/>
            <person name="Lage O.M."/>
            <person name="Pohl T."/>
            <person name="Merkel B.J."/>
            <person name="Hornburger P."/>
            <person name="Mueller R.-W."/>
            <person name="Bruemmer F."/>
            <person name="Labrenz M."/>
            <person name="Spormann A.M."/>
            <person name="Op den Camp H."/>
            <person name="Overmann J."/>
            <person name="Amann R."/>
            <person name="Jetten M.S.M."/>
            <person name="Mascher T."/>
            <person name="Medema M.H."/>
            <person name="Devos D.P."/>
            <person name="Kaster A.-K."/>
            <person name="Ovreas L."/>
            <person name="Rohde M."/>
            <person name="Galperin M.Y."/>
            <person name="Jogler C."/>
        </authorList>
    </citation>
    <scope>NUCLEOTIDE SEQUENCE [LARGE SCALE GENOMIC DNA]</scope>
    <source>
        <strain evidence="3 4">HG15A2</strain>
    </source>
</reference>
<dbReference type="Pfam" id="PF07584">
    <property type="entry name" value="BatA"/>
    <property type="match status" value="1"/>
</dbReference>
<keyword evidence="1" id="KW-0472">Membrane</keyword>
<dbReference type="PROSITE" id="PS50234">
    <property type="entry name" value="VWFA"/>
    <property type="match status" value="1"/>
</dbReference>
<dbReference type="PANTHER" id="PTHR37464:SF1">
    <property type="entry name" value="BLL2463 PROTEIN"/>
    <property type="match status" value="1"/>
</dbReference>
<keyword evidence="4" id="KW-1185">Reference proteome</keyword>
<dbReference type="Gene3D" id="3.40.50.880">
    <property type="match status" value="1"/>
</dbReference>
<keyword evidence="1" id="KW-0812">Transmembrane</keyword>
<gene>
    <name evidence="3" type="ORF">HG15A2_27540</name>
</gene>
<dbReference type="InterPro" id="IPR024163">
    <property type="entry name" value="Aerotolerance_reg_N"/>
</dbReference>
<evidence type="ECO:0000313" key="3">
    <source>
        <dbReference type="EMBL" id="QDS99431.1"/>
    </source>
</evidence>
<sequence length="744" mass="82645">MTYLFPTLLTFGLPLLALPVLIHLINLRRRQRVEWAAMDFLLESQKRNKKWVVLRQLLLLLLRTAAIALVVGMLASPVIRPAWAKIFGAGMKHHVLLLDDSYSMTDQWGETSAFEEAKKAIERLLSQSNAADSEQVVTILRFSEAERLSVGSTPEIYQQKLNAKLLESLQEDFAVSHPNESNAGPVDALEAALRMPETAADETRIAYLVSDFRKQQWQEETQLSQLVQRYRAQVSHLRLIQCVGETRDNLAVTRLEPESGIRATGVETWYVVEVANYGDTPANEVTVTVQADRDKLPAIQLGTIEAGEDASQRFRVTYETAGPHQLTASLEPDAVALDNVRYFAAQVPKTIPLLLIDSSPRGDDGYFLETALSPGEKNLAGWSPQIERASFLRQHDQLDQFAAIFLLDVPKLDQTEVDVLEAYVERGGGLGIFLGEQTRRQFYNESLYRDGEGLLPAPLDIPTQLLRDSDSATADVEVSDHPLFSIFSGQRNSFLKLVRVEFYFALLPEWQPEAAQPLAKLRNGAPLIMEKGFGEGRVVMQLCKLSPKSTDLGVWSNWGLNPMFPIYANELAGYLTAAKRQYHLLTSGDVLEVVVPESDYQGEAEIIAPDSAVKPTVIIGEANEQNLTFKSTKPTTSGVWRFDLQPIENREDVAATPTRVIAVNVPRGEGDLHTLQRGDLAELLDGIDYEFLLASSVAEGNQKLAGYPLRDLLFWGLLATLAIEQLVAVAASYHGRVATRRAIA</sequence>
<dbReference type="CDD" id="cd00198">
    <property type="entry name" value="vWFA"/>
    <property type="match status" value="1"/>
</dbReference>
<dbReference type="SUPFAM" id="SSF53300">
    <property type="entry name" value="vWA-like"/>
    <property type="match status" value="1"/>
</dbReference>
<dbReference type="InterPro" id="IPR011635">
    <property type="entry name" value="CARDB"/>
</dbReference>
<dbReference type="InterPro" id="IPR029062">
    <property type="entry name" value="Class_I_gatase-like"/>
</dbReference>
<feature type="domain" description="VWFA" evidence="2">
    <location>
        <begin position="93"/>
        <end position="240"/>
    </location>
</feature>
<dbReference type="Pfam" id="PF07705">
    <property type="entry name" value="CARDB"/>
    <property type="match status" value="1"/>
</dbReference>
<dbReference type="Proteomes" id="UP000319852">
    <property type="component" value="Chromosome"/>
</dbReference>
<feature type="transmembrane region" description="Helical" evidence="1">
    <location>
        <begin position="57"/>
        <end position="79"/>
    </location>
</feature>
<accession>A0A517MX33</accession>
<evidence type="ECO:0000259" key="2">
    <source>
        <dbReference type="PROSITE" id="PS50234"/>
    </source>
</evidence>
<proteinExistence type="predicted"/>
<dbReference type="AlphaFoldDB" id="A0A517MX33"/>
<dbReference type="EMBL" id="CP036263">
    <property type="protein sequence ID" value="QDS99431.1"/>
    <property type="molecule type" value="Genomic_DNA"/>
</dbReference>
<name>A0A517MX33_9BACT</name>
<organism evidence="3 4">
    <name type="scientific">Adhaeretor mobilis</name>
    <dbReference type="NCBI Taxonomy" id="1930276"/>
    <lineage>
        <taxon>Bacteria</taxon>
        <taxon>Pseudomonadati</taxon>
        <taxon>Planctomycetota</taxon>
        <taxon>Planctomycetia</taxon>
        <taxon>Pirellulales</taxon>
        <taxon>Lacipirellulaceae</taxon>
        <taxon>Adhaeretor</taxon>
    </lineage>
</organism>
<dbReference type="RefSeq" id="WP_145060657.1">
    <property type="nucleotide sequence ID" value="NZ_CP036263.1"/>
</dbReference>
<dbReference type="NCBIfam" id="TIGR02226">
    <property type="entry name" value="two_anch"/>
    <property type="match status" value="1"/>
</dbReference>
<evidence type="ECO:0000313" key="4">
    <source>
        <dbReference type="Proteomes" id="UP000319852"/>
    </source>
</evidence>
<keyword evidence="1" id="KW-1133">Transmembrane helix</keyword>